<name>A0ABT9HGF8_9GAMM</name>
<protein>
    <submittedName>
        <fullName evidence="1">Uncharacterized protein</fullName>
    </submittedName>
</protein>
<gene>
    <name evidence="1" type="ORF">Q8P09_05565</name>
</gene>
<dbReference type="RefSeq" id="WP_305935640.1">
    <property type="nucleotide sequence ID" value="NZ_JAVAJI010000007.1"/>
</dbReference>
<evidence type="ECO:0000313" key="1">
    <source>
        <dbReference type="EMBL" id="MDP4544544.1"/>
    </source>
</evidence>
<sequence length="72" mass="8440">MSTDQVLNETYWGKLEGIYTDIDKNRKFELWTYEIREERNGVTGRAGLLFFIDGKLNDKIPPYGRIVVTPKE</sequence>
<accession>A0ABT9HGF8</accession>
<dbReference type="Proteomes" id="UP001228171">
    <property type="component" value="Unassembled WGS sequence"/>
</dbReference>
<organism evidence="1 2">
    <name type="scientific">Psychrobacter faecalis</name>
    <dbReference type="NCBI Taxonomy" id="180588"/>
    <lineage>
        <taxon>Bacteria</taxon>
        <taxon>Pseudomonadati</taxon>
        <taxon>Pseudomonadota</taxon>
        <taxon>Gammaproteobacteria</taxon>
        <taxon>Moraxellales</taxon>
        <taxon>Moraxellaceae</taxon>
        <taxon>Psychrobacter</taxon>
    </lineage>
</organism>
<evidence type="ECO:0000313" key="2">
    <source>
        <dbReference type="Proteomes" id="UP001228171"/>
    </source>
</evidence>
<dbReference type="EMBL" id="JAVAJI010000007">
    <property type="protein sequence ID" value="MDP4544544.1"/>
    <property type="molecule type" value="Genomic_DNA"/>
</dbReference>
<proteinExistence type="predicted"/>
<reference evidence="1 2" key="1">
    <citation type="submission" date="2023-08" db="EMBL/GenBank/DDBJ databases">
        <authorList>
            <person name="Kumar R."/>
        </authorList>
    </citation>
    <scope>NUCLEOTIDE SEQUENCE [LARGE SCALE GENOMIC DNA]</scope>
    <source>
        <strain evidence="1 2">LUR13</strain>
    </source>
</reference>
<keyword evidence="2" id="KW-1185">Reference proteome</keyword>
<comment type="caution">
    <text evidence="1">The sequence shown here is derived from an EMBL/GenBank/DDBJ whole genome shotgun (WGS) entry which is preliminary data.</text>
</comment>